<feature type="compositionally biased region" description="Polar residues" evidence="1">
    <location>
        <begin position="554"/>
        <end position="565"/>
    </location>
</feature>
<organism evidence="3 4">
    <name type="scientific">Pestalotiopsis fici (strain W106-1 / CGMCC3.15140)</name>
    <dbReference type="NCBI Taxonomy" id="1229662"/>
    <lineage>
        <taxon>Eukaryota</taxon>
        <taxon>Fungi</taxon>
        <taxon>Dikarya</taxon>
        <taxon>Ascomycota</taxon>
        <taxon>Pezizomycotina</taxon>
        <taxon>Sordariomycetes</taxon>
        <taxon>Xylariomycetidae</taxon>
        <taxon>Amphisphaeriales</taxon>
        <taxon>Sporocadaceae</taxon>
        <taxon>Pestalotiopsis</taxon>
    </lineage>
</organism>
<dbReference type="KEGG" id="pfy:PFICI_13129"/>
<evidence type="ECO:0000313" key="3">
    <source>
        <dbReference type="EMBL" id="ETS74645.1"/>
    </source>
</evidence>
<dbReference type="HOGENOM" id="CLU_016272_0_0_1"/>
<proteinExistence type="predicted"/>
<dbReference type="InterPro" id="IPR058706">
    <property type="entry name" value="zf-C2H2_AHC1-like"/>
</dbReference>
<evidence type="ECO:0000259" key="2">
    <source>
        <dbReference type="Pfam" id="PF25909"/>
    </source>
</evidence>
<keyword evidence="4" id="KW-1185">Reference proteome</keyword>
<feature type="domain" description="AHC1-like C2H2 zinc-finger" evidence="2">
    <location>
        <begin position="293"/>
        <end position="340"/>
    </location>
</feature>
<dbReference type="RefSeq" id="XP_007839901.1">
    <property type="nucleotide sequence ID" value="XM_007841710.1"/>
</dbReference>
<dbReference type="Proteomes" id="UP000030651">
    <property type="component" value="Unassembled WGS sequence"/>
</dbReference>
<dbReference type="EMBL" id="KI912119">
    <property type="protein sequence ID" value="ETS74645.1"/>
    <property type="molecule type" value="Genomic_DNA"/>
</dbReference>
<evidence type="ECO:0000256" key="1">
    <source>
        <dbReference type="SAM" id="MobiDB-lite"/>
    </source>
</evidence>
<dbReference type="eggNOG" id="ENOG502S5YH">
    <property type="taxonomic scope" value="Eukaryota"/>
</dbReference>
<sequence>MLMFRFWGSESRGSDTAVQVGQPTFELGKSVHPFVSETVTVTSPARPPKRRRPTDAPIALSTGTLACPAVKRTKLEYDGSAISPKKETTSLKKEDVAPVVAPVEAEEGKVSQSSAPKMSARLERAKEAIELQFSQEILLKHHEHRLVEQELAKCQIAMEQLRRCHLIPYPVNVPTPEQMLIVASGQGPALQPKTGAHVPQWAPPFGVTDGPYARHLAKWLIPDPKFDGIPAPILVHPESTRARHSVESRSAMHMAHELGVAPNKSRRSRETAGQKLHALPSGYSQPKGKAGPCVLKRAADGKMVKLVCVTCHREDFSSTQGFINHCRIAHKQEYKSHEEAAVACGHPIAVDETGGAVGAVNAPAPVVTRVPVTTAPTRQTVRDNALSYSDACFSVVKRIEDSMEAIRNADSTKTPAASPMSNANFRSSAAAPNLSELARMKGSDVDMAELVRDATTKIDLDALLYAEDESDDSDEELLGVADTRDDPTPLALSGMRMPKPVSPVPPPVLPGSIRPTSSSGRTPPLPYVAPIATPALNLSSSECSEEDPMDLDLSPNTAISNNAPSLVSDDDDYDDSVDGSGDESDVDDTLDSQSVTDVAEIHFDDEGSSSLRHPHSSTSGPSDPMQLRKQEEKHVTFMTPVRESSIPTTPMHNGLKRKNRI</sequence>
<dbReference type="STRING" id="1229662.W3WL53"/>
<feature type="compositionally biased region" description="Acidic residues" evidence="1">
    <location>
        <begin position="568"/>
        <end position="590"/>
    </location>
</feature>
<dbReference type="OMA" id="TRHYAKW"/>
<name>W3WL53_PESFW</name>
<reference evidence="4" key="1">
    <citation type="journal article" date="2015" name="BMC Genomics">
        <title>Genomic and transcriptomic analysis of the endophytic fungus Pestalotiopsis fici reveals its lifestyle and high potential for synthesis of natural products.</title>
        <authorList>
            <person name="Wang X."/>
            <person name="Zhang X."/>
            <person name="Liu L."/>
            <person name="Xiang M."/>
            <person name="Wang W."/>
            <person name="Sun X."/>
            <person name="Che Y."/>
            <person name="Guo L."/>
            <person name="Liu G."/>
            <person name="Guo L."/>
            <person name="Wang C."/>
            <person name="Yin W.B."/>
            <person name="Stadler M."/>
            <person name="Zhang X."/>
            <person name="Liu X."/>
        </authorList>
    </citation>
    <scope>NUCLEOTIDE SEQUENCE [LARGE SCALE GENOMIC DNA]</scope>
    <source>
        <strain evidence="4">W106-1 / CGMCC3.15140</strain>
    </source>
</reference>
<dbReference type="OrthoDB" id="5355528at2759"/>
<protein>
    <recommendedName>
        <fullName evidence="2">AHC1-like C2H2 zinc-finger domain-containing protein</fullName>
    </recommendedName>
</protein>
<evidence type="ECO:0000313" key="4">
    <source>
        <dbReference type="Proteomes" id="UP000030651"/>
    </source>
</evidence>
<feature type="compositionally biased region" description="Basic and acidic residues" evidence="1">
    <location>
        <begin position="626"/>
        <end position="635"/>
    </location>
</feature>
<dbReference type="AlphaFoldDB" id="W3WL53"/>
<accession>W3WL53</accession>
<dbReference type="Pfam" id="PF25909">
    <property type="entry name" value="zf-C2H2_AHC1"/>
    <property type="match status" value="1"/>
</dbReference>
<gene>
    <name evidence="3" type="ORF">PFICI_13129</name>
</gene>
<feature type="region of interest" description="Disordered" evidence="1">
    <location>
        <begin position="540"/>
        <end position="661"/>
    </location>
</feature>
<dbReference type="GeneID" id="19278142"/>
<dbReference type="InParanoid" id="W3WL53"/>
<feature type="compositionally biased region" description="Low complexity" evidence="1">
    <location>
        <begin position="608"/>
        <end position="619"/>
    </location>
</feature>